<proteinExistence type="predicted"/>
<keyword evidence="3" id="KW-1185">Reference proteome</keyword>
<accession>A0ABY0BX34</accession>
<evidence type="ECO:0000313" key="2">
    <source>
        <dbReference type="EMBL" id="RUO28919.1"/>
    </source>
</evidence>
<sequence>MANQDILFPFLPRNTQIDVRDPNLRVKRVESAPAGSAVQDDEDFDDTQGARVLERYRHPQQQRGQHHQQQPEQQASGDNHASHQPPEEPPVAEDPRKKLADHDDDTHKGIHLDTFI</sequence>
<evidence type="ECO:0000256" key="1">
    <source>
        <dbReference type="SAM" id="MobiDB-lite"/>
    </source>
</evidence>
<name>A0ABY0BX34_9GAMM</name>
<evidence type="ECO:0008006" key="4">
    <source>
        <dbReference type="Google" id="ProtNLM"/>
    </source>
</evidence>
<feature type="compositionally biased region" description="Basic and acidic residues" evidence="1">
    <location>
        <begin position="18"/>
        <end position="30"/>
    </location>
</feature>
<protein>
    <recommendedName>
        <fullName evidence="4">Aspartate-semialdehyde dehydrogenase</fullName>
    </recommendedName>
</protein>
<comment type="caution">
    <text evidence="2">The sequence shown here is derived from an EMBL/GenBank/DDBJ whole genome shotgun (WGS) entry which is preliminary data.</text>
</comment>
<organism evidence="2 3">
    <name type="scientific">Aliidiomarina sedimenti</name>
    <dbReference type="NCBI Taxonomy" id="1933879"/>
    <lineage>
        <taxon>Bacteria</taxon>
        <taxon>Pseudomonadati</taxon>
        <taxon>Pseudomonadota</taxon>
        <taxon>Gammaproteobacteria</taxon>
        <taxon>Alteromonadales</taxon>
        <taxon>Idiomarinaceae</taxon>
        <taxon>Aliidiomarina</taxon>
    </lineage>
</organism>
<reference evidence="2 3" key="1">
    <citation type="journal article" date="2018" name="Front. Microbiol.">
        <title>Genome-Based Analysis Reveals the Taxonomy and Diversity of the Family Idiomarinaceae.</title>
        <authorList>
            <person name="Liu Y."/>
            <person name="Lai Q."/>
            <person name="Shao Z."/>
        </authorList>
    </citation>
    <scope>NUCLEOTIDE SEQUENCE [LARGE SCALE GENOMIC DNA]</scope>
    <source>
        <strain evidence="2 3">GBSy1</strain>
    </source>
</reference>
<dbReference type="Proteomes" id="UP000287410">
    <property type="component" value="Unassembled WGS sequence"/>
</dbReference>
<gene>
    <name evidence="2" type="ORF">CWE12_11560</name>
</gene>
<feature type="region of interest" description="Disordered" evidence="1">
    <location>
        <begin position="1"/>
        <end position="116"/>
    </location>
</feature>
<evidence type="ECO:0000313" key="3">
    <source>
        <dbReference type="Proteomes" id="UP000287410"/>
    </source>
</evidence>
<dbReference type="RefSeq" id="WP_126789856.1">
    <property type="nucleotide sequence ID" value="NZ_PIPN01000005.1"/>
</dbReference>
<dbReference type="EMBL" id="PIPN01000005">
    <property type="protein sequence ID" value="RUO28919.1"/>
    <property type="molecule type" value="Genomic_DNA"/>
</dbReference>
<feature type="compositionally biased region" description="Basic and acidic residues" evidence="1">
    <location>
        <begin position="93"/>
        <end position="116"/>
    </location>
</feature>